<proteinExistence type="predicted"/>
<sequence length="96" mass="11200">MKTRRNKTGTKGRGTFLRGWSKAKPGFHEKTIMMSKCGKKCFLGPNKSFPICTKNTCKVNRKGVYSAYIRAREYMTIRGTRKYKKIAEKSYKMLYK</sequence>
<evidence type="ECO:0000313" key="1">
    <source>
        <dbReference type="EMBL" id="QHU19243.1"/>
    </source>
</evidence>
<organism evidence="1">
    <name type="scientific">viral metagenome</name>
    <dbReference type="NCBI Taxonomy" id="1070528"/>
    <lineage>
        <taxon>unclassified sequences</taxon>
        <taxon>metagenomes</taxon>
        <taxon>organismal metagenomes</taxon>
    </lineage>
</organism>
<accession>A0A6C0KPP1</accession>
<protein>
    <submittedName>
        <fullName evidence="1">Uncharacterized protein</fullName>
    </submittedName>
</protein>
<dbReference type="EMBL" id="MN740946">
    <property type="protein sequence ID" value="QHU19243.1"/>
    <property type="molecule type" value="Genomic_DNA"/>
</dbReference>
<reference evidence="1" key="1">
    <citation type="journal article" date="2020" name="Nature">
        <title>Giant virus diversity and host interactions through global metagenomics.</title>
        <authorList>
            <person name="Schulz F."/>
            <person name="Roux S."/>
            <person name="Paez-Espino D."/>
            <person name="Jungbluth S."/>
            <person name="Walsh D.A."/>
            <person name="Denef V.J."/>
            <person name="McMahon K.D."/>
            <person name="Konstantinidis K.T."/>
            <person name="Eloe-Fadrosh E.A."/>
            <person name="Kyrpides N.C."/>
            <person name="Woyke T."/>
        </authorList>
    </citation>
    <scope>NUCLEOTIDE SEQUENCE</scope>
    <source>
        <strain evidence="1">GVMAG-S-3300013014-104</strain>
    </source>
</reference>
<name>A0A6C0KPP1_9ZZZZ</name>
<dbReference type="AlphaFoldDB" id="A0A6C0KPP1"/>